<dbReference type="EMBL" id="JBHUDK010000003">
    <property type="protein sequence ID" value="MFD1598047.1"/>
    <property type="molecule type" value="Genomic_DNA"/>
</dbReference>
<accession>A0ABD6CJJ2</accession>
<name>A0ABD6CJJ2_9EURY</name>
<feature type="transmembrane region" description="Helical" evidence="1">
    <location>
        <begin position="63"/>
        <end position="82"/>
    </location>
</feature>
<proteinExistence type="predicted"/>
<feature type="transmembrane region" description="Helical" evidence="1">
    <location>
        <begin position="88"/>
        <end position="109"/>
    </location>
</feature>
<dbReference type="AlphaFoldDB" id="A0ABD6CJJ2"/>
<reference evidence="2 3" key="1">
    <citation type="journal article" date="2019" name="Int. J. Syst. Evol. Microbiol.">
        <title>The Global Catalogue of Microorganisms (GCM) 10K type strain sequencing project: providing services to taxonomists for standard genome sequencing and annotation.</title>
        <authorList>
            <consortium name="The Broad Institute Genomics Platform"/>
            <consortium name="The Broad Institute Genome Sequencing Center for Infectious Disease"/>
            <person name="Wu L."/>
            <person name="Ma J."/>
        </authorList>
    </citation>
    <scope>NUCLEOTIDE SEQUENCE [LARGE SCALE GENOMIC DNA]</scope>
    <source>
        <strain evidence="2 3">CGMCC 1.12121</strain>
    </source>
</reference>
<feature type="transmembrane region" description="Helical" evidence="1">
    <location>
        <begin position="146"/>
        <end position="164"/>
    </location>
</feature>
<keyword evidence="1" id="KW-0812">Transmembrane</keyword>
<evidence type="ECO:0000256" key="1">
    <source>
        <dbReference type="SAM" id="Phobius"/>
    </source>
</evidence>
<feature type="transmembrane region" description="Helical" evidence="1">
    <location>
        <begin position="7"/>
        <end position="25"/>
    </location>
</feature>
<keyword evidence="3" id="KW-1185">Reference proteome</keyword>
<feature type="transmembrane region" description="Helical" evidence="1">
    <location>
        <begin position="176"/>
        <end position="196"/>
    </location>
</feature>
<evidence type="ECO:0008006" key="4">
    <source>
        <dbReference type="Google" id="ProtNLM"/>
    </source>
</evidence>
<evidence type="ECO:0000313" key="3">
    <source>
        <dbReference type="Proteomes" id="UP001597085"/>
    </source>
</evidence>
<gene>
    <name evidence="2" type="ORF">ACFSBX_03635</name>
</gene>
<keyword evidence="1" id="KW-0472">Membrane</keyword>
<protein>
    <recommendedName>
        <fullName evidence="4">Phosphate ABC transporter permease</fullName>
    </recommendedName>
</protein>
<organism evidence="2 3">
    <name type="scientific">Halobellus rarus</name>
    <dbReference type="NCBI Taxonomy" id="1126237"/>
    <lineage>
        <taxon>Archaea</taxon>
        <taxon>Methanobacteriati</taxon>
        <taxon>Methanobacteriota</taxon>
        <taxon>Stenosarchaea group</taxon>
        <taxon>Halobacteria</taxon>
        <taxon>Halobacteriales</taxon>
        <taxon>Haloferacaceae</taxon>
        <taxon>Halobellus</taxon>
    </lineage>
</organism>
<feature type="transmembrane region" description="Helical" evidence="1">
    <location>
        <begin position="31"/>
        <end position="51"/>
    </location>
</feature>
<dbReference type="Proteomes" id="UP001597085">
    <property type="component" value="Unassembled WGS sequence"/>
</dbReference>
<evidence type="ECO:0000313" key="2">
    <source>
        <dbReference type="EMBL" id="MFD1598047.1"/>
    </source>
</evidence>
<comment type="caution">
    <text evidence="2">The sequence shown here is derived from an EMBL/GenBank/DDBJ whole genome shotgun (WGS) entry which is preliminary data.</text>
</comment>
<keyword evidence="1" id="KW-1133">Transmembrane helix</keyword>
<feature type="transmembrane region" description="Helical" evidence="1">
    <location>
        <begin position="202"/>
        <end position="221"/>
    </location>
</feature>
<sequence>MSRRVPEFAVVTGVFLGLSVVVTGVTLGWGLYATVVIGALVSYPFVGFGIVRDDDPAATIRPRWLLAAGVVVALGGAFGVLLDDPTPGGVLRGVLVGLVLGAPPASYATRHGADVNPFSPRATVLAGAAVGLALVVFGLVVEQPLVGVAAGGTAALGSALYGTARGVDFDPRTKRLGAAVGGLLGLGIVGVGVVSGGPLGEWLLVGTGIALVPSLYAALTLDRVGSTGR</sequence>
<dbReference type="RefSeq" id="WP_256420056.1">
    <property type="nucleotide sequence ID" value="NZ_JANHDI010000001.1"/>
</dbReference>
<feature type="transmembrane region" description="Helical" evidence="1">
    <location>
        <begin position="121"/>
        <end position="140"/>
    </location>
</feature>